<dbReference type="AlphaFoldDB" id="A0A9Q1KPK6"/>
<dbReference type="GO" id="GO:0005634">
    <property type="term" value="C:nucleus"/>
    <property type="evidence" value="ECO:0007669"/>
    <property type="project" value="UniProtKB-SubCell"/>
</dbReference>
<keyword evidence="2" id="KW-0805">Transcription regulation</keyword>
<gene>
    <name evidence="7" type="ORF">Cgig2_019479</name>
</gene>
<dbReference type="InterPro" id="IPR052610">
    <property type="entry name" value="bHLH_transcription_regulator"/>
</dbReference>
<evidence type="ECO:0000259" key="6">
    <source>
        <dbReference type="PROSITE" id="PS50888"/>
    </source>
</evidence>
<dbReference type="GO" id="GO:0046983">
    <property type="term" value="F:protein dimerization activity"/>
    <property type="evidence" value="ECO:0007669"/>
    <property type="project" value="InterPro"/>
</dbReference>
<dbReference type="OrthoDB" id="690068at2759"/>
<keyword evidence="3" id="KW-0804">Transcription</keyword>
<dbReference type="PANTHER" id="PTHR45959">
    <property type="entry name" value="BHLH TRANSCRIPTION FACTOR"/>
    <property type="match status" value="1"/>
</dbReference>
<comment type="caution">
    <text evidence="7">The sequence shown here is derived from an EMBL/GenBank/DDBJ whole genome shotgun (WGS) entry which is preliminary data.</text>
</comment>
<reference evidence="7" key="1">
    <citation type="submission" date="2022-04" db="EMBL/GenBank/DDBJ databases">
        <title>Carnegiea gigantea Genome sequencing and assembly v2.</title>
        <authorList>
            <person name="Copetti D."/>
            <person name="Sanderson M.J."/>
            <person name="Burquez A."/>
            <person name="Wojciechowski M.F."/>
        </authorList>
    </citation>
    <scope>NUCLEOTIDE SEQUENCE</scope>
    <source>
        <strain evidence="7">SGP5-SGP5p</strain>
        <tissue evidence="7">Aerial part</tissue>
    </source>
</reference>
<dbReference type="CDD" id="cd11452">
    <property type="entry name" value="bHLH_AtNAI1_like"/>
    <property type="match status" value="1"/>
</dbReference>
<dbReference type="Gene3D" id="4.10.280.10">
    <property type="entry name" value="Helix-loop-helix DNA-binding domain"/>
    <property type="match status" value="1"/>
</dbReference>
<dbReference type="Pfam" id="PF00010">
    <property type="entry name" value="HLH"/>
    <property type="match status" value="1"/>
</dbReference>
<dbReference type="Pfam" id="PF22754">
    <property type="entry name" value="bHLH-TF_ACT-like_plant"/>
    <property type="match status" value="1"/>
</dbReference>
<comment type="subcellular location">
    <subcellularLocation>
        <location evidence="1">Nucleus</location>
    </subcellularLocation>
</comment>
<evidence type="ECO:0000313" key="7">
    <source>
        <dbReference type="EMBL" id="KAJ8447485.1"/>
    </source>
</evidence>
<evidence type="ECO:0000313" key="8">
    <source>
        <dbReference type="Proteomes" id="UP001153076"/>
    </source>
</evidence>
<name>A0A9Q1KPK6_9CARY</name>
<dbReference type="InterPro" id="IPR036638">
    <property type="entry name" value="HLH_DNA-bd_sf"/>
</dbReference>
<organism evidence="7 8">
    <name type="scientific">Carnegiea gigantea</name>
    <dbReference type="NCBI Taxonomy" id="171969"/>
    <lineage>
        <taxon>Eukaryota</taxon>
        <taxon>Viridiplantae</taxon>
        <taxon>Streptophyta</taxon>
        <taxon>Embryophyta</taxon>
        <taxon>Tracheophyta</taxon>
        <taxon>Spermatophyta</taxon>
        <taxon>Magnoliopsida</taxon>
        <taxon>eudicotyledons</taxon>
        <taxon>Gunneridae</taxon>
        <taxon>Pentapetalae</taxon>
        <taxon>Caryophyllales</taxon>
        <taxon>Cactineae</taxon>
        <taxon>Cactaceae</taxon>
        <taxon>Cactoideae</taxon>
        <taxon>Echinocereeae</taxon>
        <taxon>Carnegiea</taxon>
    </lineage>
</organism>
<dbReference type="PANTHER" id="PTHR45959:SF25">
    <property type="entry name" value="BASIC HELIX LOOP HELIX (BHLH) DNA-BINDING FAMILY PROTEIN"/>
    <property type="match status" value="1"/>
</dbReference>
<dbReference type="SUPFAM" id="SSF47459">
    <property type="entry name" value="HLH, helix-loop-helix DNA-binding domain"/>
    <property type="match status" value="1"/>
</dbReference>
<keyword evidence="8" id="KW-1185">Reference proteome</keyword>
<evidence type="ECO:0000256" key="2">
    <source>
        <dbReference type="ARBA" id="ARBA00023015"/>
    </source>
</evidence>
<evidence type="ECO:0000256" key="1">
    <source>
        <dbReference type="ARBA" id="ARBA00004123"/>
    </source>
</evidence>
<evidence type="ECO:0000256" key="3">
    <source>
        <dbReference type="ARBA" id="ARBA00023163"/>
    </source>
</evidence>
<dbReference type="EMBL" id="JAKOGI010000038">
    <property type="protein sequence ID" value="KAJ8447485.1"/>
    <property type="molecule type" value="Genomic_DNA"/>
</dbReference>
<dbReference type="Proteomes" id="UP001153076">
    <property type="component" value="Unassembled WGS sequence"/>
</dbReference>
<proteinExistence type="predicted"/>
<feature type="coiled-coil region" evidence="5">
    <location>
        <begin position="193"/>
        <end position="220"/>
    </location>
</feature>
<dbReference type="InterPro" id="IPR054502">
    <property type="entry name" value="bHLH-TF_ACT-like_plant"/>
</dbReference>
<dbReference type="PROSITE" id="PS50888">
    <property type="entry name" value="BHLH"/>
    <property type="match status" value="1"/>
</dbReference>
<dbReference type="InterPro" id="IPR011598">
    <property type="entry name" value="bHLH_dom"/>
</dbReference>
<evidence type="ECO:0000256" key="5">
    <source>
        <dbReference type="SAM" id="Coils"/>
    </source>
</evidence>
<protein>
    <recommendedName>
        <fullName evidence="6">BHLH domain-containing protein</fullName>
    </recommendedName>
</protein>
<dbReference type="SMART" id="SM00353">
    <property type="entry name" value="HLH"/>
    <property type="match status" value="1"/>
</dbReference>
<keyword evidence="5" id="KW-0175">Coiled coil</keyword>
<sequence length="335" mass="37424">MVSMFRGYNDLGMDDLGFIHHQLQVNPYEEMIKTPLLPSYGNTFQHSGSNQTLGCKTSMQIDHPSVLDRPIKQMRMNNWDNPQGSSPKILSFANSNYSAQLPCLLTPKEEAAVSPVTYPSDMLASQAPNQNHGYIFDGAPHVARKSSSSDRMAQASKEHIIAERKRREKLSQRFIALSAMVPGLKKMDKASVLGDAIKYLKQLQERVKMLEEETKKKTVESAVLVKRSTVLADDNDPFSGQELFCGSSGDYFPEIEARFSDKDVLIRVHCEKKNGVLEKLIAYIESLHLVVINSIALAFASSSLDVTIIAQMDAEFNITAEDLVRHLHAAMKHLI</sequence>
<accession>A0A9Q1KPK6</accession>
<feature type="domain" description="BHLH" evidence="6">
    <location>
        <begin position="154"/>
        <end position="203"/>
    </location>
</feature>
<keyword evidence="4" id="KW-0539">Nucleus</keyword>
<evidence type="ECO:0000256" key="4">
    <source>
        <dbReference type="ARBA" id="ARBA00023242"/>
    </source>
</evidence>